<protein>
    <submittedName>
        <fullName evidence="2">ABC-2 transporter permease</fullName>
    </submittedName>
</protein>
<keyword evidence="3" id="KW-1185">Reference proteome</keyword>
<feature type="transmembrane region" description="Helical" evidence="1">
    <location>
        <begin position="147"/>
        <end position="164"/>
    </location>
</feature>
<evidence type="ECO:0000313" key="3">
    <source>
        <dbReference type="Proteomes" id="UP001434337"/>
    </source>
</evidence>
<reference evidence="2 3" key="1">
    <citation type="journal article" date="2023" name="Environ Microbiome">
        <title>A coral-associated actinobacterium mitigates coral bleaching under heat stress.</title>
        <authorList>
            <person name="Li J."/>
            <person name="Zou Y."/>
            <person name="Li Q."/>
            <person name="Zhang J."/>
            <person name="Bourne D.G."/>
            <person name="Lyu Y."/>
            <person name="Liu C."/>
            <person name="Zhang S."/>
        </authorList>
    </citation>
    <scope>NUCLEOTIDE SEQUENCE [LARGE SCALE GENOMIC DNA]</scope>
    <source>
        <strain evidence="2 3">SCSIO 13291</strain>
    </source>
</reference>
<keyword evidence="1" id="KW-0812">Transmembrane</keyword>
<gene>
    <name evidence="2" type="ORF">PCC79_13780</name>
</gene>
<sequence length="211" mass="21812">MRDLAPMLRLDLLTLVASRKMLAIYVLVVCFLVAVNGALVALPMIGVASMMVCLNLFGTIENHRLTQLYGSLPLRRRTVMVSHYAVTAVLTCVFVLLGALAAGVAAWVRAEPAVGVAEGVGTLGALLLVLALVTPAYVAWGTRTGGLVTLVVVATVIGGLLAFGDNPVLAGALRGLAGVGPEASWWVLGAGVLAQAASLVVSIGVYTRQDH</sequence>
<keyword evidence="1" id="KW-1133">Transmembrane helix</keyword>
<evidence type="ECO:0000313" key="2">
    <source>
        <dbReference type="EMBL" id="WZW97949.1"/>
    </source>
</evidence>
<accession>A0ABZ3C6V3</accession>
<dbReference type="RefSeq" id="WP_232548310.1">
    <property type="nucleotide sequence ID" value="NZ_CP115965.1"/>
</dbReference>
<dbReference type="Pfam" id="PF13346">
    <property type="entry name" value="ABC2_membrane_5"/>
    <property type="match status" value="1"/>
</dbReference>
<feature type="transmembrane region" description="Helical" evidence="1">
    <location>
        <begin position="184"/>
        <end position="206"/>
    </location>
</feature>
<dbReference type="InterPro" id="IPR025699">
    <property type="entry name" value="ABC2_memb-like"/>
</dbReference>
<evidence type="ECO:0000256" key="1">
    <source>
        <dbReference type="SAM" id="Phobius"/>
    </source>
</evidence>
<feature type="transmembrane region" description="Helical" evidence="1">
    <location>
        <begin position="12"/>
        <end position="34"/>
    </location>
</feature>
<feature type="transmembrane region" description="Helical" evidence="1">
    <location>
        <begin position="81"/>
        <end position="108"/>
    </location>
</feature>
<feature type="transmembrane region" description="Helical" evidence="1">
    <location>
        <begin position="40"/>
        <end position="60"/>
    </location>
</feature>
<dbReference type="Proteomes" id="UP001434337">
    <property type="component" value="Chromosome"/>
</dbReference>
<proteinExistence type="predicted"/>
<name>A0ABZ3C6V3_9ACTN</name>
<feature type="transmembrane region" description="Helical" evidence="1">
    <location>
        <begin position="120"/>
        <end position="140"/>
    </location>
</feature>
<organism evidence="2 3">
    <name type="scientific">Propioniciclava soli</name>
    <dbReference type="NCBI Taxonomy" id="2775081"/>
    <lineage>
        <taxon>Bacteria</taxon>
        <taxon>Bacillati</taxon>
        <taxon>Actinomycetota</taxon>
        <taxon>Actinomycetes</taxon>
        <taxon>Propionibacteriales</taxon>
        <taxon>Propionibacteriaceae</taxon>
        <taxon>Propioniciclava</taxon>
    </lineage>
</organism>
<keyword evidence="1" id="KW-0472">Membrane</keyword>
<dbReference type="EMBL" id="CP115965">
    <property type="protein sequence ID" value="WZW97949.1"/>
    <property type="molecule type" value="Genomic_DNA"/>
</dbReference>